<evidence type="ECO:0000313" key="1">
    <source>
        <dbReference type="Proteomes" id="UP000887580"/>
    </source>
</evidence>
<accession>A0AC35FGB7</accession>
<proteinExistence type="predicted"/>
<dbReference type="Proteomes" id="UP000887580">
    <property type="component" value="Unplaced"/>
</dbReference>
<sequence length="102" mass="12160">MLRGTRYNTQKVVKDEPKESPENQPPEKDTVEDNELKSELEASKLEIEKLQSKLQNLEDIAKTDAQSMEDWKSKFEELKDQNFNYLKQLNDMRKFQKLQKHC</sequence>
<name>A0AC35FGB7_9BILA</name>
<organism evidence="1 2">
    <name type="scientific">Panagrolaimus sp. PS1159</name>
    <dbReference type="NCBI Taxonomy" id="55785"/>
    <lineage>
        <taxon>Eukaryota</taxon>
        <taxon>Metazoa</taxon>
        <taxon>Ecdysozoa</taxon>
        <taxon>Nematoda</taxon>
        <taxon>Chromadorea</taxon>
        <taxon>Rhabditida</taxon>
        <taxon>Tylenchina</taxon>
        <taxon>Panagrolaimomorpha</taxon>
        <taxon>Panagrolaimoidea</taxon>
        <taxon>Panagrolaimidae</taxon>
        <taxon>Panagrolaimus</taxon>
    </lineage>
</organism>
<dbReference type="WBParaSite" id="PS1159_v2.g16498.t1">
    <property type="protein sequence ID" value="PS1159_v2.g16498.t1"/>
    <property type="gene ID" value="PS1159_v2.g16498"/>
</dbReference>
<evidence type="ECO:0000313" key="2">
    <source>
        <dbReference type="WBParaSite" id="PS1159_v2.g16498.t1"/>
    </source>
</evidence>
<reference evidence="2" key="1">
    <citation type="submission" date="2022-11" db="UniProtKB">
        <authorList>
            <consortium name="WormBaseParasite"/>
        </authorList>
    </citation>
    <scope>IDENTIFICATION</scope>
</reference>
<protein>
    <submittedName>
        <fullName evidence="2">Uncharacterized protein</fullName>
    </submittedName>
</protein>